<sequence length="152" mass="16574">MHMEDDGLTNTAPQAADAGQDDREAAKKLRDEAARHRIAAREAREATEQAKAELNEAQLTLARLRIQAEDARMSDEVIARLCHANTPEGVAEWASAFGEVIEQAVTERLEAMPKAPAGNYVIRDMIRANQRGGGQMKPTNTGLEGVAAKLKR</sequence>
<evidence type="ECO:0000256" key="1">
    <source>
        <dbReference type="SAM" id="MobiDB-lite"/>
    </source>
</evidence>
<dbReference type="RefSeq" id="WP_129896871.1">
    <property type="nucleotide sequence ID" value="NZ_RYUH01000006.1"/>
</dbReference>
<gene>
    <name evidence="2" type="ORF">PG2093B_0332</name>
</gene>
<accession>A0A4Q5A1Z3</accession>
<evidence type="ECO:0000313" key="2">
    <source>
        <dbReference type="EMBL" id="RYQ11648.1"/>
    </source>
</evidence>
<protein>
    <recommendedName>
        <fullName evidence="4">DUF4355 domain-containing protein</fullName>
    </recommendedName>
</protein>
<feature type="compositionally biased region" description="Basic and acidic residues" evidence="1">
    <location>
        <begin position="20"/>
        <end position="36"/>
    </location>
</feature>
<evidence type="ECO:0008006" key="4">
    <source>
        <dbReference type="Google" id="ProtNLM"/>
    </source>
</evidence>
<organism evidence="2 3">
    <name type="scientific">Bifidobacterium pseudolongum subsp. globosum</name>
    <dbReference type="NCBI Taxonomy" id="1690"/>
    <lineage>
        <taxon>Bacteria</taxon>
        <taxon>Bacillati</taxon>
        <taxon>Actinomycetota</taxon>
        <taxon>Actinomycetes</taxon>
        <taxon>Bifidobacteriales</taxon>
        <taxon>Bifidobacteriaceae</taxon>
        <taxon>Bifidobacterium</taxon>
    </lineage>
</organism>
<comment type="caution">
    <text evidence="2">The sequence shown here is derived from an EMBL/GenBank/DDBJ whole genome shotgun (WGS) entry which is preliminary data.</text>
</comment>
<name>A0A4Q5A1Z3_9BIFI</name>
<dbReference type="Proteomes" id="UP000292568">
    <property type="component" value="Unassembled WGS sequence"/>
</dbReference>
<feature type="region of interest" description="Disordered" evidence="1">
    <location>
        <begin position="1"/>
        <end position="36"/>
    </location>
</feature>
<dbReference type="EMBL" id="RYUH01000006">
    <property type="protein sequence ID" value="RYQ11648.1"/>
    <property type="molecule type" value="Genomic_DNA"/>
</dbReference>
<proteinExistence type="predicted"/>
<evidence type="ECO:0000313" key="3">
    <source>
        <dbReference type="Proteomes" id="UP000292568"/>
    </source>
</evidence>
<dbReference type="AlphaFoldDB" id="A0A4Q5A1Z3"/>
<feature type="region of interest" description="Disordered" evidence="1">
    <location>
        <begin position="131"/>
        <end position="152"/>
    </location>
</feature>
<reference evidence="2 3" key="1">
    <citation type="submission" date="2018-12" db="EMBL/GenBank/DDBJ databases">
        <title>Unveiling genomic diversity among members of the Bifidobacterium pseudolongum species, a widely distributed gut commensal of the animal kingdom.</title>
        <authorList>
            <person name="Lugli G.A."/>
            <person name="Duranti S."/>
            <person name="Albert K."/>
            <person name="Mancabelli L."/>
            <person name="Napoli S."/>
            <person name="Viappiani A."/>
            <person name="Anzalone R."/>
            <person name="Longhi G."/>
            <person name="Milani C."/>
            <person name="Turroni F."/>
            <person name="Alessandri G."/>
            <person name="Sela D.A."/>
            <person name="Van Sinderen D."/>
            <person name="Ventura M."/>
        </authorList>
    </citation>
    <scope>NUCLEOTIDE SEQUENCE [LARGE SCALE GENOMIC DNA]</scope>
    <source>
        <strain evidence="2 3">2093B</strain>
    </source>
</reference>